<keyword evidence="2" id="KW-0046">Antibiotic resistance</keyword>
<dbReference type="InterPro" id="IPR003679">
    <property type="entry name" value="Amioglycoside_AcTrfase"/>
</dbReference>
<evidence type="ECO:0000313" key="4">
    <source>
        <dbReference type="Proteomes" id="UP000733611"/>
    </source>
</evidence>
<dbReference type="InterPro" id="IPR028345">
    <property type="entry name" value="Antibiotic_NAT-like"/>
</dbReference>
<dbReference type="GO" id="GO:0046677">
    <property type="term" value="P:response to antibiotic"/>
    <property type="evidence" value="ECO:0007669"/>
    <property type="project" value="UniProtKB-KW"/>
</dbReference>
<keyword evidence="2" id="KW-0012">Acyltransferase</keyword>
<dbReference type="EMBL" id="JAHLFE010000110">
    <property type="protein sequence ID" value="MBU3844348.1"/>
    <property type="molecule type" value="Genomic_DNA"/>
</dbReference>
<keyword evidence="2" id="KW-0808">Transferase</keyword>
<comment type="similarity">
    <text evidence="2">Belongs to the antibiotic N-acetyltransferase family.</text>
</comment>
<proteinExistence type="inferred from homology"/>
<accession>A0A948WZ10</accession>
<dbReference type="Proteomes" id="UP000733611">
    <property type="component" value="Unassembled WGS sequence"/>
</dbReference>
<dbReference type="AlphaFoldDB" id="A0A948WZ10"/>
<protein>
    <recommendedName>
        <fullName evidence="1 2">Aminoglycoside N(3)-acetyltransferase</fullName>
        <ecNumber evidence="2">2.3.1.-</ecNumber>
    </recommendedName>
</protein>
<evidence type="ECO:0000256" key="2">
    <source>
        <dbReference type="RuleBase" id="RU365031"/>
    </source>
</evidence>
<dbReference type="GO" id="GO:0046353">
    <property type="term" value="F:aminoglycoside 3-N-acetyltransferase activity"/>
    <property type="evidence" value="ECO:0007669"/>
    <property type="project" value="UniProtKB-EC"/>
</dbReference>
<comment type="catalytic activity">
    <reaction evidence="2">
        <text>a 2-deoxystreptamine antibiotic + acetyl-CoA = an N(3)-acetyl-2-deoxystreptamine antibiotic + CoA + H(+)</text>
        <dbReference type="Rhea" id="RHEA:12665"/>
        <dbReference type="ChEBI" id="CHEBI:15378"/>
        <dbReference type="ChEBI" id="CHEBI:57287"/>
        <dbReference type="ChEBI" id="CHEBI:57288"/>
        <dbReference type="ChEBI" id="CHEBI:57921"/>
        <dbReference type="ChEBI" id="CHEBI:77452"/>
        <dbReference type="EC" id="2.3.1.81"/>
    </reaction>
</comment>
<evidence type="ECO:0000256" key="1">
    <source>
        <dbReference type="ARBA" id="ARBA00012882"/>
    </source>
</evidence>
<organism evidence="3 4">
    <name type="scientific">Candidatus Anaerobiospirillum pullicola</name>
    <dbReference type="NCBI Taxonomy" id="2838451"/>
    <lineage>
        <taxon>Bacteria</taxon>
        <taxon>Pseudomonadati</taxon>
        <taxon>Pseudomonadota</taxon>
        <taxon>Gammaproteobacteria</taxon>
        <taxon>Aeromonadales</taxon>
        <taxon>Succinivibrionaceae</taxon>
        <taxon>Anaerobiospirillum</taxon>
    </lineage>
</organism>
<sequence length="329" mass="36998">MATFTREQVLTLLQECGVKSGDTLLVHSALLSFGLPSDPLFDLDGYWYDILRTAVGPTGTLVFPAFSYSYCKKQCFDVLKTMSTVSTLSNYLLRDNLALREQDVSGKESQSKATAYTSSMRSGKTALYRTLDPIFSYLIDTPQAPTQLFSNVCFDYGANSICDFLLKQKARYLMLGPWLYFTLMHCVEQDMQTPNRFLKPFAGTMVIGDSAYNSTQYFYCRYNVPATTIKANKVDDLVAAEVAEGIATLKPLGNNRVLSMLVQDNLDFYRKLLQANPWYLSQGPAQTREQMEAQAPDLYHQEVHRAYYPAIALRTLKPATEGPLPDKAE</sequence>
<dbReference type="SUPFAM" id="SSF110710">
    <property type="entry name" value="TTHA0583/YokD-like"/>
    <property type="match status" value="2"/>
</dbReference>
<reference evidence="3" key="2">
    <citation type="submission" date="2021-04" db="EMBL/GenBank/DDBJ databases">
        <authorList>
            <person name="Gilroy R."/>
        </authorList>
    </citation>
    <scope>NUCLEOTIDE SEQUENCE</scope>
    <source>
        <strain evidence="3">378</strain>
    </source>
</reference>
<evidence type="ECO:0000313" key="3">
    <source>
        <dbReference type="EMBL" id="MBU3844348.1"/>
    </source>
</evidence>
<dbReference type="Pfam" id="PF02522">
    <property type="entry name" value="Antibiotic_NAT"/>
    <property type="match status" value="1"/>
</dbReference>
<gene>
    <name evidence="3" type="ORF">H9847_05695</name>
</gene>
<name>A0A948WZ10_9GAMM</name>
<comment type="caution">
    <text evidence="3">The sequence shown here is derived from an EMBL/GenBank/DDBJ whole genome shotgun (WGS) entry which is preliminary data.</text>
</comment>
<reference evidence="3" key="1">
    <citation type="journal article" date="2021" name="PeerJ">
        <title>Extensive microbial diversity within the chicken gut microbiome revealed by metagenomics and culture.</title>
        <authorList>
            <person name="Gilroy R."/>
            <person name="Ravi A."/>
            <person name="Getino M."/>
            <person name="Pursley I."/>
            <person name="Horton D.L."/>
            <person name="Alikhan N.F."/>
            <person name="Baker D."/>
            <person name="Gharbi K."/>
            <person name="Hall N."/>
            <person name="Watson M."/>
            <person name="Adriaenssens E.M."/>
            <person name="Foster-Nyarko E."/>
            <person name="Jarju S."/>
            <person name="Secka A."/>
            <person name="Antonio M."/>
            <person name="Oren A."/>
            <person name="Chaudhuri R.R."/>
            <person name="La Ragione R."/>
            <person name="Hildebrand F."/>
            <person name="Pallen M.J."/>
        </authorList>
    </citation>
    <scope>NUCLEOTIDE SEQUENCE</scope>
    <source>
        <strain evidence="3">378</strain>
    </source>
</reference>
<dbReference type="EC" id="2.3.1.-" evidence="2"/>